<evidence type="ECO:0000259" key="2">
    <source>
        <dbReference type="PROSITE" id="PS51677"/>
    </source>
</evidence>
<protein>
    <submittedName>
        <fullName evidence="3">Peptidoglycan/xylan/chitin deacetylase (PgdA/CDA1 family)</fullName>
    </submittedName>
</protein>
<dbReference type="EMBL" id="SMCQ01000017">
    <property type="protein sequence ID" value="TCV95370.1"/>
    <property type="molecule type" value="Genomic_DNA"/>
</dbReference>
<proteinExistence type="predicted"/>
<dbReference type="GO" id="GO:0016810">
    <property type="term" value="F:hydrolase activity, acting on carbon-nitrogen (but not peptide) bonds"/>
    <property type="evidence" value="ECO:0007669"/>
    <property type="project" value="InterPro"/>
</dbReference>
<evidence type="ECO:0000313" key="4">
    <source>
        <dbReference type="Proteomes" id="UP000295515"/>
    </source>
</evidence>
<dbReference type="InterPro" id="IPR002509">
    <property type="entry name" value="NODB_dom"/>
</dbReference>
<dbReference type="Gene3D" id="3.20.20.370">
    <property type="entry name" value="Glycoside hydrolase/deacetylase"/>
    <property type="match status" value="1"/>
</dbReference>
<evidence type="ECO:0000256" key="1">
    <source>
        <dbReference type="SAM" id="Phobius"/>
    </source>
</evidence>
<keyword evidence="1" id="KW-1133">Transmembrane helix</keyword>
<dbReference type="GeneID" id="98916010"/>
<dbReference type="InterPro" id="IPR013783">
    <property type="entry name" value="Ig-like_fold"/>
</dbReference>
<dbReference type="Pfam" id="PF16403">
    <property type="entry name" value="Bact_surface_Ig-like"/>
    <property type="match status" value="1"/>
</dbReference>
<dbReference type="Pfam" id="PF01522">
    <property type="entry name" value="Polysacc_deac_1"/>
    <property type="match status" value="1"/>
</dbReference>
<gene>
    <name evidence="3" type="ORF">EDD60_11731</name>
</gene>
<dbReference type="CDD" id="cd10944">
    <property type="entry name" value="CE4_SmPgdA_like"/>
    <property type="match status" value="1"/>
</dbReference>
<dbReference type="RefSeq" id="WP_066449744.1">
    <property type="nucleotide sequence ID" value="NZ_JANKBF010000007.1"/>
</dbReference>
<feature type="transmembrane region" description="Helical" evidence="1">
    <location>
        <begin position="7"/>
        <end position="28"/>
    </location>
</feature>
<feature type="domain" description="NodB homology" evidence="2">
    <location>
        <begin position="264"/>
        <end position="455"/>
    </location>
</feature>
<reference evidence="3 4" key="1">
    <citation type="submission" date="2019-03" db="EMBL/GenBank/DDBJ databases">
        <title>Genomic Encyclopedia of Type Strains, Phase IV (KMG-IV): sequencing the most valuable type-strain genomes for metagenomic binning, comparative biology and taxonomic classification.</title>
        <authorList>
            <person name="Goeker M."/>
        </authorList>
    </citation>
    <scope>NUCLEOTIDE SEQUENCE [LARGE SCALE GENOMIC DNA]</scope>
    <source>
        <strain evidence="3 4">DSM 29487</strain>
    </source>
</reference>
<dbReference type="SUPFAM" id="SSF88713">
    <property type="entry name" value="Glycoside hydrolase/deacetylase"/>
    <property type="match status" value="1"/>
</dbReference>
<dbReference type="Gene3D" id="2.60.40.10">
    <property type="entry name" value="Immunoglobulins"/>
    <property type="match status" value="2"/>
</dbReference>
<organism evidence="3 4">
    <name type="scientific">Longibaculum muris</name>
    <dbReference type="NCBI Taxonomy" id="1796628"/>
    <lineage>
        <taxon>Bacteria</taxon>
        <taxon>Bacillati</taxon>
        <taxon>Bacillota</taxon>
        <taxon>Erysipelotrichia</taxon>
        <taxon>Erysipelotrichales</taxon>
        <taxon>Coprobacillaceae</taxon>
        <taxon>Longibaculum</taxon>
    </lineage>
</organism>
<comment type="caution">
    <text evidence="3">The sequence shown here is derived from an EMBL/GenBank/DDBJ whole genome shotgun (WGS) entry which is preliminary data.</text>
</comment>
<dbReference type="PANTHER" id="PTHR10587">
    <property type="entry name" value="GLYCOSYL TRANSFERASE-RELATED"/>
    <property type="match status" value="1"/>
</dbReference>
<dbReference type="Proteomes" id="UP000295515">
    <property type="component" value="Unassembled WGS sequence"/>
</dbReference>
<evidence type="ECO:0000313" key="3">
    <source>
        <dbReference type="EMBL" id="TCV95370.1"/>
    </source>
</evidence>
<dbReference type="PANTHER" id="PTHR10587:SF125">
    <property type="entry name" value="POLYSACCHARIDE DEACETYLASE YHEN-RELATED"/>
    <property type="match status" value="1"/>
</dbReference>
<dbReference type="PROSITE" id="PS51677">
    <property type="entry name" value="NODB"/>
    <property type="match status" value="1"/>
</dbReference>
<keyword evidence="4" id="KW-1185">Reference proteome</keyword>
<keyword evidence="1" id="KW-0472">Membrane</keyword>
<dbReference type="AlphaFoldDB" id="A0A4R3YSC7"/>
<keyword evidence="1" id="KW-0812">Transmembrane</keyword>
<dbReference type="InterPro" id="IPR050248">
    <property type="entry name" value="Polysacc_deacetylase_ArnD"/>
</dbReference>
<dbReference type="InterPro" id="IPR011330">
    <property type="entry name" value="Glyco_hydro/deAcase_b/a-brl"/>
</dbReference>
<sequence length="470" mass="52581">MKKQKKKIIMGIGIIVVIGMGIGLFYFFNQPSIVFKKSVEKIEINDDFDAKSFIKEVKHHSIDDVKINSSKVDNHRLGQYTIEYQIGDKTYNLDVEVVDTKAPTFDIKDLDVDLGTNVKPEDFITNLKDETKTTVAFKEEYPLNKAGEYKVIIVVSDEANNQTEKEATIKIVKDEEKPTLTGLKDLTVEVGHKINYLSGIKAKDNRDPEPKIEVNSKQVNLSKVGTYDVIYTVTDKAGNQNKYTKKVTVVENKPIQSVGQNGNKIVYLTFDDGPSANTAKILNILDKYNAKATFFVTGNGKKYNYLIKQAHDKGHTIGLHTYTHNYKQIYASTTAYFNDLDKIGQMVKGQIGFVPKYIRFPGGASNTVSRHYCKGIMSTLAKEVQNRGYQYYDWNASTGDASGNNVAVSQLIKNGTASHSQNIMILAHDTAAKSTTVQALPKIIEHYQALGYTFKAIDDSSFTPHQHVNN</sequence>
<dbReference type="GO" id="GO:0005975">
    <property type="term" value="P:carbohydrate metabolic process"/>
    <property type="evidence" value="ECO:0007669"/>
    <property type="project" value="InterPro"/>
</dbReference>
<accession>A0A4R3YSC7</accession>
<dbReference type="InterPro" id="IPR032179">
    <property type="entry name" value="Cry22Aa_Ig-like"/>
</dbReference>
<name>A0A4R3YSC7_9FIRM</name>